<dbReference type="Proteomes" id="UP001172159">
    <property type="component" value="Unassembled WGS sequence"/>
</dbReference>
<evidence type="ECO:0000313" key="2">
    <source>
        <dbReference type="EMBL" id="KAK0739196.1"/>
    </source>
</evidence>
<organism evidence="2 3">
    <name type="scientific">Apiosordaria backusii</name>
    <dbReference type="NCBI Taxonomy" id="314023"/>
    <lineage>
        <taxon>Eukaryota</taxon>
        <taxon>Fungi</taxon>
        <taxon>Dikarya</taxon>
        <taxon>Ascomycota</taxon>
        <taxon>Pezizomycotina</taxon>
        <taxon>Sordariomycetes</taxon>
        <taxon>Sordariomycetidae</taxon>
        <taxon>Sordariales</taxon>
        <taxon>Lasiosphaeriaceae</taxon>
        <taxon>Apiosordaria</taxon>
    </lineage>
</organism>
<comment type="caution">
    <text evidence="2">The sequence shown here is derived from an EMBL/GenBank/DDBJ whole genome shotgun (WGS) entry which is preliminary data.</text>
</comment>
<dbReference type="AlphaFoldDB" id="A0AA40BRX4"/>
<protein>
    <submittedName>
        <fullName evidence="2">Uncharacterized protein</fullName>
    </submittedName>
</protein>
<evidence type="ECO:0000313" key="3">
    <source>
        <dbReference type="Proteomes" id="UP001172159"/>
    </source>
</evidence>
<gene>
    <name evidence="2" type="ORF">B0T21DRAFT_362158</name>
</gene>
<name>A0AA40BRX4_9PEZI</name>
<sequence length="127" mass="14529">MPLANLSKSRSSLISQVQTCRNLTEIANPLYHPSLSLTNPLDISTSSLHLLPPTDFLQNPQYPPRLITPHSTRPQNRQKKHHRPVSLNLIPRLHPCHKKRHLHPLLLMAVLPNQRSQLQNPISWSDC</sequence>
<evidence type="ECO:0000256" key="1">
    <source>
        <dbReference type="SAM" id="MobiDB-lite"/>
    </source>
</evidence>
<keyword evidence="3" id="KW-1185">Reference proteome</keyword>
<proteinExistence type="predicted"/>
<reference evidence="2" key="1">
    <citation type="submission" date="2023-06" db="EMBL/GenBank/DDBJ databases">
        <title>Genome-scale phylogeny and comparative genomics of the fungal order Sordariales.</title>
        <authorList>
            <consortium name="Lawrence Berkeley National Laboratory"/>
            <person name="Hensen N."/>
            <person name="Bonometti L."/>
            <person name="Westerberg I."/>
            <person name="Brannstrom I.O."/>
            <person name="Guillou S."/>
            <person name="Cros-Aarteil S."/>
            <person name="Calhoun S."/>
            <person name="Haridas S."/>
            <person name="Kuo A."/>
            <person name="Mondo S."/>
            <person name="Pangilinan J."/>
            <person name="Riley R."/>
            <person name="Labutti K."/>
            <person name="Andreopoulos B."/>
            <person name="Lipzen A."/>
            <person name="Chen C."/>
            <person name="Yanf M."/>
            <person name="Daum C."/>
            <person name="Ng V."/>
            <person name="Clum A."/>
            <person name="Steindorff A."/>
            <person name="Ohm R."/>
            <person name="Martin F."/>
            <person name="Silar P."/>
            <person name="Natvig D."/>
            <person name="Lalanne C."/>
            <person name="Gautier V."/>
            <person name="Ament-Velasquez S.L."/>
            <person name="Kruys A."/>
            <person name="Hutchinson M.I."/>
            <person name="Powell A.J."/>
            <person name="Barry K."/>
            <person name="Miller A.N."/>
            <person name="Grigoriev I.V."/>
            <person name="Debuchy R."/>
            <person name="Gladieux P."/>
            <person name="Thoren M.H."/>
            <person name="Johannesson H."/>
        </authorList>
    </citation>
    <scope>NUCLEOTIDE SEQUENCE</scope>
    <source>
        <strain evidence="2">CBS 540.89</strain>
    </source>
</reference>
<accession>A0AA40BRX4</accession>
<feature type="region of interest" description="Disordered" evidence="1">
    <location>
        <begin position="59"/>
        <end position="83"/>
    </location>
</feature>
<dbReference type="EMBL" id="JAUKTV010000004">
    <property type="protein sequence ID" value="KAK0739196.1"/>
    <property type="molecule type" value="Genomic_DNA"/>
</dbReference>